<evidence type="ECO:0000313" key="5">
    <source>
        <dbReference type="Proteomes" id="UP000001627"/>
    </source>
</evidence>
<evidence type="ECO:0000313" key="4">
    <source>
        <dbReference type="EMBL" id="ACT69072.1"/>
    </source>
</evidence>
<sequence length="216" mass="22625">MLVLGLTKDNVGGYLINMGSASLKKRDRLALVVYCFCSFLSLLLCAAILLSDLLGGEDFKASVIRAAMLAALIALTFIILVSQLCYASGVLRSSGAEPGLSTSTAEQLLVDAGDLLSQMKSLREQVEQNLAGSRSQPYADVAESTPRRFSLPAVLPPVTPEGVRALHAGLLEFAIAQEDRKSSSRGGGETPVAGPSSQLLSSAVEAGDVGSHVTRF</sequence>
<keyword evidence="5" id="KW-1185">Reference proteome</keyword>
<dbReference type="EMBL" id="CP001431">
    <property type="protein sequence ID" value="ACT69072.1"/>
    <property type="molecule type" value="Genomic_DNA"/>
</dbReference>
<feature type="transmembrane region" description="Helical" evidence="3">
    <location>
        <begin position="29"/>
        <end position="51"/>
    </location>
</feature>
<proteinExistence type="predicted"/>
<feature type="transmembrane region" description="Helical" evidence="3">
    <location>
        <begin position="63"/>
        <end position="86"/>
    </location>
</feature>
<reference evidence="4 5" key="1">
    <citation type="journal article" date="2009" name="Nucleic Acids Res.">
        <title>Analysis of complete genome sequence of Neorickettsia risticii: causative agent of Potomac horse fever.</title>
        <authorList>
            <person name="Lin M."/>
            <person name="Zhang C."/>
            <person name="Gibson K."/>
            <person name="Rikihisa Y."/>
        </authorList>
    </citation>
    <scope>NUCLEOTIDE SEQUENCE [LARGE SCALE GENOMIC DNA]</scope>
    <source>
        <strain evidence="4 5">Illinois</strain>
    </source>
</reference>
<dbReference type="AlphaFoldDB" id="C6V3V4"/>
<gene>
    <name evidence="4" type="ordered locus">NRI_0072</name>
</gene>
<feature type="region of interest" description="Disordered" evidence="2">
    <location>
        <begin position="181"/>
        <end position="216"/>
    </location>
</feature>
<evidence type="ECO:0008006" key="6">
    <source>
        <dbReference type="Google" id="ProtNLM"/>
    </source>
</evidence>
<dbReference type="KEGG" id="nri:NRI_0072"/>
<organism evidence="4 5">
    <name type="scientific">Neorickettsia risticii (strain Illinois)</name>
    <dbReference type="NCBI Taxonomy" id="434131"/>
    <lineage>
        <taxon>Bacteria</taxon>
        <taxon>Pseudomonadati</taxon>
        <taxon>Pseudomonadota</taxon>
        <taxon>Alphaproteobacteria</taxon>
        <taxon>Rickettsiales</taxon>
        <taxon>Anaplasmataceae</taxon>
        <taxon>Neorickettsia</taxon>
    </lineage>
</organism>
<keyword evidence="3" id="KW-1133">Transmembrane helix</keyword>
<name>C6V3V4_NEORI</name>
<evidence type="ECO:0000256" key="1">
    <source>
        <dbReference type="SAM" id="Coils"/>
    </source>
</evidence>
<accession>C6V3V4</accession>
<evidence type="ECO:0000256" key="3">
    <source>
        <dbReference type="SAM" id="Phobius"/>
    </source>
</evidence>
<keyword evidence="3" id="KW-0472">Membrane</keyword>
<feature type="coiled-coil region" evidence="1">
    <location>
        <begin position="105"/>
        <end position="136"/>
    </location>
</feature>
<dbReference type="Proteomes" id="UP000001627">
    <property type="component" value="Chromosome"/>
</dbReference>
<protein>
    <recommendedName>
        <fullName evidence="6">Transmembrane protein</fullName>
    </recommendedName>
</protein>
<keyword evidence="3" id="KW-0812">Transmembrane</keyword>
<evidence type="ECO:0000256" key="2">
    <source>
        <dbReference type="SAM" id="MobiDB-lite"/>
    </source>
</evidence>
<dbReference type="HOGENOM" id="CLU_1276505_0_0_5"/>
<keyword evidence="1" id="KW-0175">Coiled coil</keyword>